<evidence type="ECO:0000313" key="1">
    <source>
        <dbReference type="EMBL" id="RAW16252.1"/>
    </source>
</evidence>
<name>A0A329QY55_9BACL</name>
<sequence length="75" mass="8604">MPVFLFSKRGIEETTKSKAEEIKKRACWYQGTFTDLYELNVGFIPKRGRMDKRANFGDGCVPITVVLRMPKRGCS</sequence>
<gene>
    <name evidence="1" type="ORF">DC345_12355</name>
</gene>
<dbReference type="Proteomes" id="UP000250642">
    <property type="component" value="Unassembled WGS sequence"/>
</dbReference>
<evidence type="ECO:0000313" key="2">
    <source>
        <dbReference type="Proteomes" id="UP000250642"/>
    </source>
</evidence>
<comment type="caution">
    <text evidence="1">The sequence shown here is derived from an EMBL/GenBank/DDBJ whole genome shotgun (WGS) entry which is preliminary data.</text>
</comment>
<reference evidence="1 2" key="1">
    <citation type="submission" date="2018-04" db="EMBL/GenBank/DDBJ databases">
        <title>Paenibacillus taichungensis Genome sequencing and assembly.</title>
        <authorList>
            <person name="Xu J."/>
            <person name="Rensing C."/>
            <person name="Mazhar H.S."/>
        </authorList>
    </citation>
    <scope>NUCLEOTIDE SEQUENCE [LARGE SCALE GENOMIC DNA]</scope>
    <source>
        <strain evidence="1 2">NC1</strain>
    </source>
</reference>
<proteinExistence type="predicted"/>
<protein>
    <submittedName>
        <fullName evidence="1">Uncharacterized protein</fullName>
    </submittedName>
</protein>
<dbReference type="EMBL" id="QEVW01000006">
    <property type="protein sequence ID" value="RAW16252.1"/>
    <property type="molecule type" value="Genomic_DNA"/>
</dbReference>
<dbReference type="AlphaFoldDB" id="A0A329QY55"/>
<organism evidence="1 2">
    <name type="scientific">Paenibacillus taichungensis</name>
    <dbReference type="NCBI Taxonomy" id="484184"/>
    <lineage>
        <taxon>Bacteria</taxon>
        <taxon>Bacillati</taxon>
        <taxon>Bacillota</taxon>
        <taxon>Bacilli</taxon>
        <taxon>Bacillales</taxon>
        <taxon>Paenibacillaceae</taxon>
        <taxon>Paenibacillus</taxon>
    </lineage>
</organism>
<accession>A0A329QY55</accession>